<dbReference type="SMART" id="SM00112">
    <property type="entry name" value="CA"/>
    <property type="match status" value="1"/>
</dbReference>
<dbReference type="CTD" id="20197145"/>
<dbReference type="CDD" id="cd11304">
    <property type="entry name" value="Cadherin_repeat"/>
    <property type="match status" value="1"/>
</dbReference>
<dbReference type="KEGG" id="hro:HELRODRAFT_152138"/>
<dbReference type="GO" id="GO:0005509">
    <property type="term" value="F:calcium ion binding"/>
    <property type="evidence" value="ECO:0007669"/>
    <property type="project" value="UniProtKB-UniRule"/>
</dbReference>
<evidence type="ECO:0000313" key="7">
    <source>
        <dbReference type="EnsemblMetazoa" id="HelroP152138"/>
    </source>
</evidence>
<reference evidence="7" key="3">
    <citation type="submission" date="2015-06" db="UniProtKB">
        <authorList>
            <consortium name="EnsemblMetazoa"/>
        </authorList>
    </citation>
    <scope>IDENTIFICATION</scope>
</reference>
<sequence length="137" mass="15654">MTVCVLDENDNRPKFEKSRYEFSVRENRAKYGSIGAVTATDQDTGQNGRVTNVSSLANDSDAMKLFMLDPNTGSLENLVIFDREFKDEYRFFVVARDHGQPMSLSSEAEVVVKITDENDELPVFQKDSYVFHVEERN</sequence>
<keyword evidence="2" id="KW-0812">Transmembrane</keyword>
<proteinExistence type="predicted"/>
<dbReference type="HOGENOM" id="CLU_127435_0_0_1"/>
<keyword evidence="4" id="KW-0325">Glycoprotein</keyword>
<dbReference type="Gene3D" id="2.60.40.60">
    <property type="entry name" value="Cadherins"/>
    <property type="match status" value="1"/>
</dbReference>
<evidence type="ECO:0000313" key="8">
    <source>
        <dbReference type="Proteomes" id="UP000015101"/>
    </source>
</evidence>
<dbReference type="Pfam" id="PF00028">
    <property type="entry name" value="Cadherin"/>
    <property type="match status" value="1"/>
</dbReference>
<accession>T1EKP5</accession>
<dbReference type="SUPFAM" id="SSF49313">
    <property type="entry name" value="Cadherin-like"/>
    <property type="match status" value="1"/>
</dbReference>
<comment type="subcellular location">
    <subcellularLocation>
        <location evidence="1">Membrane</location>
        <topology evidence="1">Single-pass membrane protein</topology>
    </subcellularLocation>
</comment>
<dbReference type="PANTHER" id="PTHR24028">
    <property type="entry name" value="CADHERIN-87A"/>
    <property type="match status" value="1"/>
</dbReference>
<dbReference type="InterPro" id="IPR002126">
    <property type="entry name" value="Cadherin-like_dom"/>
</dbReference>
<dbReference type="EnsemblMetazoa" id="HelroT152138">
    <property type="protein sequence ID" value="HelroP152138"/>
    <property type="gene ID" value="HelroG152138"/>
</dbReference>
<dbReference type="EMBL" id="AMQM01004142">
    <property type="status" value="NOT_ANNOTATED_CDS"/>
    <property type="molecule type" value="Genomic_DNA"/>
</dbReference>
<evidence type="ECO:0000259" key="6">
    <source>
        <dbReference type="PROSITE" id="PS50268"/>
    </source>
</evidence>
<keyword evidence="3" id="KW-1133">Transmembrane helix</keyword>
<dbReference type="PANTHER" id="PTHR24028:SF146">
    <property type="entry name" value="CADHERIN 96CB, ISOFORM D-RELATED"/>
    <property type="match status" value="1"/>
</dbReference>
<dbReference type="PRINTS" id="PR00205">
    <property type="entry name" value="CADHERIN"/>
</dbReference>
<dbReference type="PROSITE" id="PS50268">
    <property type="entry name" value="CADHERIN_2"/>
    <property type="match status" value="1"/>
</dbReference>
<reference evidence="8" key="2">
    <citation type="journal article" date="2013" name="Nature">
        <title>Insights into bilaterian evolution from three spiralian genomes.</title>
        <authorList>
            <person name="Simakov O."/>
            <person name="Marletaz F."/>
            <person name="Cho S.J."/>
            <person name="Edsinger-Gonzales E."/>
            <person name="Havlak P."/>
            <person name="Hellsten U."/>
            <person name="Kuo D.H."/>
            <person name="Larsson T."/>
            <person name="Lv J."/>
            <person name="Arendt D."/>
            <person name="Savage R."/>
            <person name="Osoegawa K."/>
            <person name="de Jong P."/>
            <person name="Grimwood J."/>
            <person name="Chapman J.A."/>
            <person name="Shapiro H."/>
            <person name="Aerts A."/>
            <person name="Otillar R.P."/>
            <person name="Terry A.Y."/>
            <person name="Boore J.L."/>
            <person name="Grigoriev I.V."/>
            <person name="Lindberg D.R."/>
            <person name="Seaver E.C."/>
            <person name="Weisblat D.A."/>
            <person name="Putnam N.H."/>
            <person name="Rokhsar D.S."/>
        </authorList>
    </citation>
    <scope>NUCLEOTIDE SEQUENCE</scope>
</reference>
<dbReference type="InterPro" id="IPR015919">
    <property type="entry name" value="Cadherin-like_sf"/>
</dbReference>
<dbReference type="OMA" id="VICNCLY"/>
<evidence type="ECO:0000256" key="1">
    <source>
        <dbReference type="ARBA" id="ARBA00004167"/>
    </source>
</evidence>
<dbReference type="GO" id="GO:0005886">
    <property type="term" value="C:plasma membrane"/>
    <property type="evidence" value="ECO:0007669"/>
    <property type="project" value="UniProtKB-SubCell"/>
</dbReference>
<reference evidence="8" key="1">
    <citation type="submission" date="2012-12" db="EMBL/GenBank/DDBJ databases">
        <authorList>
            <person name="Hellsten U."/>
            <person name="Grimwood J."/>
            <person name="Chapman J.A."/>
            <person name="Shapiro H."/>
            <person name="Aerts A."/>
            <person name="Otillar R.P."/>
            <person name="Terry A.Y."/>
            <person name="Boore J.L."/>
            <person name="Simakov O."/>
            <person name="Marletaz F."/>
            <person name="Cho S.-J."/>
            <person name="Edsinger-Gonzales E."/>
            <person name="Havlak P."/>
            <person name="Kuo D.-H."/>
            <person name="Larsson T."/>
            <person name="Lv J."/>
            <person name="Arendt D."/>
            <person name="Savage R."/>
            <person name="Osoegawa K."/>
            <person name="de Jong P."/>
            <person name="Lindberg D.R."/>
            <person name="Seaver E.C."/>
            <person name="Weisblat D.A."/>
            <person name="Putnam N.H."/>
            <person name="Grigoriev I.V."/>
            <person name="Rokhsar D.S."/>
        </authorList>
    </citation>
    <scope>NUCLEOTIDE SEQUENCE</scope>
</reference>
<organism evidence="7 8">
    <name type="scientific">Helobdella robusta</name>
    <name type="common">Californian leech</name>
    <dbReference type="NCBI Taxonomy" id="6412"/>
    <lineage>
        <taxon>Eukaryota</taxon>
        <taxon>Metazoa</taxon>
        <taxon>Spiralia</taxon>
        <taxon>Lophotrochozoa</taxon>
        <taxon>Annelida</taxon>
        <taxon>Clitellata</taxon>
        <taxon>Hirudinea</taxon>
        <taxon>Rhynchobdellida</taxon>
        <taxon>Glossiphoniidae</taxon>
        <taxon>Helobdella</taxon>
    </lineage>
</organism>
<evidence type="ECO:0000256" key="4">
    <source>
        <dbReference type="ARBA" id="ARBA00023180"/>
    </source>
</evidence>
<gene>
    <name evidence="7" type="primary">20197145</name>
</gene>
<dbReference type="OrthoDB" id="6272940at2759"/>
<protein>
    <recommendedName>
        <fullName evidence="6">Cadherin domain-containing protein</fullName>
    </recommendedName>
</protein>
<dbReference type="GO" id="GO:0007156">
    <property type="term" value="P:homophilic cell adhesion via plasma membrane adhesion molecules"/>
    <property type="evidence" value="ECO:0007669"/>
    <property type="project" value="InterPro"/>
</dbReference>
<evidence type="ECO:0000256" key="3">
    <source>
        <dbReference type="ARBA" id="ARBA00022989"/>
    </source>
</evidence>
<dbReference type="AlphaFoldDB" id="T1EKP5"/>
<evidence type="ECO:0000256" key="2">
    <source>
        <dbReference type="ARBA" id="ARBA00022692"/>
    </source>
</evidence>
<evidence type="ECO:0000256" key="5">
    <source>
        <dbReference type="PROSITE-ProRule" id="PRU00043"/>
    </source>
</evidence>
<feature type="domain" description="Cadherin" evidence="6">
    <location>
        <begin position="16"/>
        <end position="124"/>
    </location>
</feature>
<keyword evidence="5" id="KW-0106">Calcium</keyword>
<keyword evidence="3" id="KW-0472">Membrane</keyword>
<dbReference type="STRING" id="6412.T1EKP5"/>
<dbReference type="Proteomes" id="UP000015101">
    <property type="component" value="Unassembled WGS sequence"/>
</dbReference>
<dbReference type="InterPro" id="IPR050174">
    <property type="entry name" value="Protocadherin/Cadherin-CA"/>
</dbReference>
<name>T1EKP5_HELRO</name>
<keyword evidence="8" id="KW-1185">Reference proteome</keyword>